<name>A0A377PKV8_HAFAL</name>
<sequence>MTAQVRKNVMDMFIDGARRGFTIATTNLLPNVVMAFVIIQALKITGLLTLVGDVCQPIMALWGLPGEAATVLLASLLSMGGAVGVAASLVTAATLSGHDVTVLLPAIYLMGNPVQNVGRCLGTAEVNAKYYPHIIGICVINSLLSIWVMQLIVR</sequence>
<feature type="transmembrane region" description="Helical" evidence="1">
    <location>
        <begin position="130"/>
        <end position="153"/>
    </location>
</feature>
<dbReference type="RefSeq" id="WP_043494253.1">
    <property type="nucleotide sequence ID" value="NZ_CALJTU010000078.1"/>
</dbReference>
<feature type="transmembrane region" description="Helical" evidence="1">
    <location>
        <begin position="21"/>
        <end position="39"/>
    </location>
</feature>
<dbReference type="PANTHER" id="PTHR35793">
    <property type="entry name" value="INNER MEMBRANE PROTEIN YJIG"/>
    <property type="match status" value="1"/>
</dbReference>
<keyword evidence="1" id="KW-1133">Transmembrane helix</keyword>
<evidence type="ECO:0000256" key="1">
    <source>
        <dbReference type="SAM" id="Phobius"/>
    </source>
</evidence>
<dbReference type="NCBIfam" id="NF007811">
    <property type="entry name" value="PRK10519.1"/>
    <property type="match status" value="1"/>
</dbReference>
<keyword evidence="1" id="KW-0812">Transmembrane</keyword>
<dbReference type="PANTHER" id="PTHR35793:SF2">
    <property type="entry name" value="INNER MEMBRANE PROTEIN YJIG"/>
    <property type="match status" value="1"/>
</dbReference>
<dbReference type="InterPro" id="IPR011642">
    <property type="entry name" value="Gate_dom"/>
</dbReference>
<keyword evidence="1" id="KW-0472">Membrane</keyword>
<organism evidence="3 4">
    <name type="scientific">Hafnia alvei</name>
    <dbReference type="NCBI Taxonomy" id="569"/>
    <lineage>
        <taxon>Bacteria</taxon>
        <taxon>Pseudomonadati</taxon>
        <taxon>Pseudomonadota</taxon>
        <taxon>Gammaproteobacteria</taxon>
        <taxon>Enterobacterales</taxon>
        <taxon>Hafniaceae</taxon>
        <taxon>Hafnia</taxon>
    </lineage>
</organism>
<feature type="domain" description="Nucleoside transporter/FeoB GTPase Gate" evidence="2">
    <location>
        <begin position="27"/>
        <end position="109"/>
    </location>
</feature>
<reference evidence="3 4" key="1">
    <citation type="submission" date="2018-06" db="EMBL/GenBank/DDBJ databases">
        <authorList>
            <consortium name="Pathogen Informatics"/>
            <person name="Doyle S."/>
        </authorList>
    </citation>
    <scope>NUCLEOTIDE SEQUENCE [LARGE SCALE GENOMIC DNA]</scope>
    <source>
        <strain evidence="3 4">NCTC8105</strain>
    </source>
</reference>
<evidence type="ECO:0000259" key="2">
    <source>
        <dbReference type="Pfam" id="PF07670"/>
    </source>
</evidence>
<dbReference type="AlphaFoldDB" id="A0A377PKV8"/>
<accession>A0A377PKV8</accession>
<evidence type="ECO:0000313" key="3">
    <source>
        <dbReference type="EMBL" id="STQ81106.1"/>
    </source>
</evidence>
<dbReference type="Pfam" id="PF07670">
    <property type="entry name" value="Gate"/>
    <property type="match status" value="1"/>
</dbReference>
<dbReference type="EMBL" id="UGHP01000001">
    <property type="protein sequence ID" value="STQ81106.1"/>
    <property type="molecule type" value="Genomic_DNA"/>
</dbReference>
<dbReference type="Proteomes" id="UP000254821">
    <property type="component" value="Unassembled WGS sequence"/>
</dbReference>
<protein>
    <submittedName>
        <fullName evidence="3">Inner membrane protein yjiG</fullName>
    </submittedName>
</protein>
<proteinExistence type="predicted"/>
<dbReference type="InterPro" id="IPR052549">
    <property type="entry name" value="SpmB"/>
</dbReference>
<dbReference type="GO" id="GO:0005886">
    <property type="term" value="C:plasma membrane"/>
    <property type="evidence" value="ECO:0007669"/>
    <property type="project" value="TreeGrafter"/>
</dbReference>
<gene>
    <name evidence="3" type="primary">yjiG</name>
    <name evidence="3" type="ORF">NCTC8105_03282</name>
</gene>
<evidence type="ECO:0000313" key="4">
    <source>
        <dbReference type="Proteomes" id="UP000254821"/>
    </source>
</evidence>